<organism evidence="1">
    <name type="scientific">uncultured Caudovirales phage</name>
    <dbReference type="NCBI Taxonomy" id="2100421"/>
    <lineage>
        <taxon>Viruses</taxon>
        <taxon>Duplodnaviria</taxon>
        <taxon>Heunggongvirae</taxon>
        <taxon>Uroviricota</taxon>
        <taxon>Caudoviricetes</taxon>
        <taxon>Peduoviridae</taxon>
        <taxon>Maltschvirus</taxon>
        <taxon>Maltschvirus maltsch</taxon>
    </lineage>
</organism>
<accession>A0A6J5KR48</accession>
<name>A0A6J5KR48_9CAUD</name>
<evidence type="ECO:0000313" key="1">
    <source>
        <dbReference type="EMBL" id="CAB4124351.1"/>
    </source>
</evidence>
<proteinExistence type="predicted"/>
<protein>
    <submittedName>
        <fullName evidence="1">Uncharacterized protein</fullName>
    </submittedName>
</protein>
<reference evidence="1" key="1">
    <citation type="submission" date="2020-04" db="EMBL/GenBank/DDBJ databases">
        <authorList>
            <person name="Chiriac C."/>
            <person name="Salcher M."/>
            <person name="Ghai R."/>
            <person name="Kavagutti S V."/>
        </authorList>
    </citation>
    <scope>NUCLEOTIDE SEQUENCE</scope>
</reference>
<sequence>MANPTDDFGFTFHDEIDLDEQINSAVTTTETTYAEKLKAVEAIVVPFMQNLMKDPDKVMIRWPNRKDIVEKQLKRILAITQN</sequence>
<gene>
    <name evidence="1" type="ORF">UFOVP49_189</name>
</gene>
<dbReference type="EMBL" id="LR796178">
    <property type="protein sequence ID" value="CAB4124351.1"/>
    <property type="molecule type" value="Genomic_DNA"/>
</dbReference>